<accession>X0BBK3</accession>
<evidence type="ECO:0000313" key="2">
    <source>
        <dbReference type="Proteomes" id="UP000030663"/>
    </source>
</evidence>
<dbReference type="AlphaFoldDB" id="X0BBK3"/>
<reference evidence="1 2" key="1">
    <citation type="submission" date="2011-11" db="EMBL/GenBank/DDBJ databases">
        <title>The Genome Sequence of Fusarium oxysporum PHW815.</title>
        <authorList>
            <consortium name="The Broad Institute Genome Sequencing Platform"/>
            <person name="Ma L.-J."/>
            <person name="Gale L.R."/>
            <person name="Schwartz D.C."/>
            <person name="Zhou S."/>
            <person name="Corby-Kistler H."/>
            <person name="Young S.K."/>
            <person name="Zeng Q."/>
            <person name="Gargeya S."/>
            <person name="Fitzgerald M."/>
            <person name="Haas B."/>
            <person name="Abouelleil A."/>
            <person name="Alvarado L."/>
            <person name="Arachchi H.M."/>
            <person name="Berlin A."/>
            <person name="Brown A."/>
            <person name="Chapman S.B."/>
            <person name="Chen Z."/>
            <person name="Dunbar C."/>
            <person name="Freedman E."/>
            <person name="Gearin G."/>
            <person name="Goldberg J."/>
            <person name="Griggs A."/>
            <person name="Gujja S."/>
            <person name="Heiman D."/>
            <person name="Howarth C."/>
            <person name="Larson L."/>
            <person name="Lui A."/>
            <person name="MacDonald P.J.P."/>
            <person name="Montmayeur A."/>
            <person name="Murphy C."/>
            <person name="Neiman D."/>
            <person name="Pearson M."/>
            <person name="Priest M."/>
            <person name="Roberts A."/>
            <person name="Saif S."/>
            <person name="Shea T."/>
            <person name="Shenoy N."/>
            <person name="Sisk P."/>
            <person name="Stolte C."/>
            <person name="Sykes S."/>
            <person name="Wortman J."/>
            <person name="Nusbaum C."/>
            <person name="Birren B."/>
        </authorList>
    </citation>
    <scope>NUCLEOTIDE SEQUENCE [LARGE SCALE GENOMIC DNA]</scope>
    <source>
        <strain evidence="1 2">54005</strain>
    </source>
</reference>
<dbReference type="HOGENOM" id="CLU_3032467_0_0_1"/>
<evidence type="ECO:0000313" key="1">
    <source>
        <dbReference type="EMBL" id="EXK76173.1"/>
    </source>
</evidence>
<gene>
    <name evidence="1" type="ORF">FOQG_19068</name>
</gene>
<name>X0BBK3_FUSOX</name>
<dbReference type="EMBL" id="JH658754">
    <property type="protein sequence ID" value="EXK76173.1"/>
    <property type="molecule type" value="Genomic_DNA"/>
</dbReference>
<sequence>MAYLKRLEAKKVPFGISSTTSTHLLRIRAYVVSWLMLRVWIPLKKPMLNNFTMRY</sequence>
<proteinExistence type="predicted"/>
<protein>
    <submittedName>
        <fullName evidence="1">Uncharacterized protein</fullName>
    </submittedName>
</protein>
<organism evidence="1 2">
    <name type="scientific">Fusarium oxysporum f. sp. raphani 54005</name>
    <dbReference type="NCBI Taxonomy" id="1089458"/>
    <lineage>
        <taxon>Eukaryota</taxon>
        <taxon>Fungi</taxon>
        <taxon>Dikarya</taxon>
        <taxon>Ascomycota</taxon>
        <taxon>Pezizomycotina</taxon>
        <taxon>Sordariomycetes</taxon>
        <taxon>Hypocreomycetidae</taxon>
        <taxon>Hypocreales</taxon>
        <taxon>Nectriaceae</taxon>
        <taxon>Fusarium</taxon>
        <taxon>Fusarium oxysporum species complex</taxon>
    </lineage>
</organism>
<dbReference type="Proteomes" id="UP000030663">
    <property type="component" value="Unassembled WGS sequence"/>
</dbReference>
<keyword evidence="2" id="KW-1185">Reference proteome</keyword>